<feature type="compositionally biased region" description="Basic and acidic residues" evidence="1">
    <location>
        <begin position="13"/>
        <end position="44"/>
    </location>
</feature>
<dbReference type="Proteomes" id="UP000660611">
    <property type="component" value="Unassembled WGS sequence"/>
</dbReference>
<reference evidence="2" key="1">
    <citation type="submission" date="2021-01" db="EMBL/GenBank/DDBJ databases">
        <title>Whole genome shotgun sequence of Dactylosporangium siamense NBRC 106093.</title>
        <authorList>
            <person name="Komaki H."/>
            <person name="Tamura T."/>
        </authorList>
    </citation>
    <scope>NUCLEOTIDE SEQUENCE</scope>
    <source>
        <strain evidence="2">NBRC 106093</strain>
    </source>
</reference>
<comment type="caution">
    <text evidence="2">The sequence shown here is derived from an EMBL/GenBank/DDBJ whole genome shotgun (WGS) entry which is preliminary data.</text>
</comment>
<dbReference type="AlphaFoldDB" id="A0A919UH33"/>
<evidence type="ECO:0000313" key="3">
    <source>
        <dbReference type="Proteomes" id="UP000660611"/>
    </source>
</evidence>
<dbReference type="RefSeq" id="WP_203852822.1">
    <property type="nucleotide sequence ID" value="NZ_BAAAVW010000031.1"/>
</dbReference>
<sequence>MTEIDPEPAPASDEERRARARKRLDDAGAHVTAEARTESREQVRELMGWS</sequence>
<feature type="region of interest" description="Disordered" evidence="1">
    <location>
        <begin position="1"/>
        <end position="50"/>
    </location>
</feature>
<keyword evidence="3" id="KW-1185">Reference proteome</keyword>
<evidence type="ECO:0000313" key="2">
    <source>
        <dbReference type="EMBL" id="GIG51205.1"/>
    </source>
</evidence>
<name>A0A919UH33_9ACTN</name>
<gene>
    <name evidence="2" type="ORF">Dsi01nite_092460</name>
</gene>
<organism evidence="2 3">
    <name type="scientific">Dactylosporangium siamense</name>
    <dbReference type="NCBI Taxonomy" id="685454"/>
    <lineage>
        <taxon>Bacteria</taxon>
        <taxon>Bacillati</taxon>
        <taxon>Actinomycetota</taxon>
        <taxon>Actinomycetes</taxon>
        <taxon>Micromonosporales</taxon>
        <taxon>Micromonosporaceae</taxon>
        <taxon>Dactylosporangium</taxon>
    </lineage>
</organism>
<accession>A0A919UH33</accession>
<proteinExistence type="predicted"/>
<dbReference type="EMBL" id="BONQ01000151">
    <property type="protein sequence ID" value="GIG51205.1"/>
    <property type="molecule type" value="Genomic_DNA"/>
</dbReference>
<protein>
    <submittedName>
        <fullName evidence="2">Uncharacterized protein</fullName>
    </submittedName>
</protein>
<evidence type="ECO:0000256" key="1">
    <source>
        <dbReference type="SAM" id="MobiDB-lite"/>
    </source>
</evidence>